<dbReference type="GO" id="GO:0004386">
    <property type="term" value="F:helicase activity"/>
    <property type="evidence" value="ECO:0007669"/>
    <property type="project" value="UniProtKB-KW"/>
</dbReference>
<dbReference type="OrthoDB" id="241044at2759"/>
<protein>
    <submittedName>
        <fullName evidence="1">RNA helicase</fullName>
    </submittedName>
</protein>
<evidence type="ECO:0000313" key="2">
    <source>
        <dbReference type="Proteomes" id="UP000283634"/>
    </source>
</evidence>
<keyword evidence="2" id="KW-1185">Reference proteome</keyword>
<dbReference type="OMA" id="MCHETPE"/>
<dbReference type="AlphaFoldDB" id="A0A422NQC7"/>
<sequence>MAQRVTIPDDCVYEGYGSLYRGEAEVSPPLPTLEEHDDGGVLYGSFEHEDALRQLRTALRVDVPPQLRALTPEEGVDKLVSSPAKPCRLVCPPDALPLGPLPFSSSSGTRYEIDRMKSQCHFLRDWLMCHETPEERVAAREFARTMQRLLQKECVEELLGRTDSLLQQLEDWPGVVDKICSRAVEWDKDTSLRELHDFVRDLFETDDICARLAKLTRRFSLLAPLLEEAAFRAAALEEIQQWSSESTVTSLQTLRASIEGWGTRVAEDQQSMLDSFQSLLERILAVKHKRVRNELT</sequence>
<keyword evidence="1" id="KW-0547">Nucleotide-binding</keyword>
<dbReference type="GeneID" id="40327171"/>
<proteinExistence type="predicted"/>
<dbReference type="Proteomes" id="UP000283634">
    <property type="component" value="Unassembled WGS sequence"/>
</dbReference>
<name>A0A422NQC7_TRYRA</name>
<dbReference type="EMBL" id="MKGL01000082">
    <property type="protein sequence ID" value="RNF07641.1"/>
    <property type="molecule type" value="Genomic_DNA"/>
</dbReference>
<comment type="caution">
    <text evidence="1">The sequence shown here is derived from an EMBL/GenBank/DDBJ whole genome shotgun (WGS) entry which is preliminary data.</text>
</comment>
<dbReference type="RefSeq" id="XP_029239944.1">
    <property type="nucleotide sequence ID" value="XM_029380215.1"/>
</dbReference>
<accession>A0A422NQC7</accession>
<reference evidence="1 2" key="1">
    <citation type="journal article" date="2018" name="BMC Genomics">
        <title>Genomic comparison of Trypanosoma conorhini and Trypanosoma rangeli to Trypanosoma cruzi strains of high and low virulence.</title>
        <authorList>
            <person name="Bradwell K.R."/>
            <person name="Koparde V.N."/>
            <person name="Matveyev A.V."/>
            <person name="Serrano M.G."/>
            <person name="Alves J.M."/>
            <person name="Parikh H."/>
            <person name="Huang B."/>
            <person name="Lee V."/>
            <person name="Espinosa-Alvarez O."/>
            <person name="Ortiz P.A."/>
            <person name="Costa-Martins A.G."/>
            <person name="Teixeira M.M."/>
            <person name="Buck G.A."/>
        </authorList>
    </citation>
    <scope>NUCLEOTIDE SEQUENCE [LARGE SCALE GENOMIC DNA]</scope>
    <source>
        <strain evidence="1 2">AM80</strain>
    </source>
</reference>
<gene>
    <name evidence="1" type="ORF">TraAM80_03238</name>
</gene>
<keyword evidence="1" id="KW-0378">Hydrolase</keyword>
<organism evidence="1 2">
    <name type="scientific">Trypanosoma rangeli</name>
    <dbReference type="NCBI Taxonomy" id="5698"/>
    <lineage>
        <taxon>Eukaryota</taxon>
        <taxon>Discoba</taxon>
        <taxon>Euglenozoa</taxon>
        <taxon>Kinetoplastea</taxon>
        <taxon>Metakinetoplastina</taxon>
        <taxon>Trypanosomatida</taxon>
        <taxon>Trypanosomatidae</taxon>
        <taxon>Trypanosoma</taxon>
        <taxon>Herpetosoma</taxon>
    </lineage>
</organism>
<keyword evidence="1" id="KW-0067">ATP-binding</keyword>
<keyword evidence="1" id="KW-0347">Helicase</keyword>
<evidence type="ECO:0000313" key="1">
    <source>
        <dbReference type="EMBL" id="RNF07641.1"/>
    </source>
</evidence>